<evidence type="ECO:0000256" key="1">
    <source>
        <dbReference type="ARBA" id="ARBA00004123"/>
    </source>
</evidence>
<organism evidence="15 16">
    <name type="scientific">Vitis vinifera</name>
    <name type="common">Grape</name>
    <dbReference type="NCBI Taxonomy" id="29760"/>
    <lineage>
        <taxon>Eukaryota</taxon>
        <taxon>Viridiplantae</taxon>
        <taxon>Streptophyta</taxon>
        <taxon>Embryophyta</taxon>
        <taxon>Tracheophyta</taxon>
        <taxon>Spermatophyta</taxon>
        <taxon>Magnoliopsida</taxon>
        <taxon>eudicotyledons</taxon>
        <taxon>Gunneridae</taxon>
        <taxon>Pentapetalae</taxon>
        <taxon>rosids</taxon>
        <taxon>Vitales</taxon>
        <taxon>Vitaceae</taxon>
        <taxon>Viteae</taxon>
        <taxon>Vitis</taxon>
    </lineage>
</organism>
<accession>A0A438JL45</accession>
<evidence type="ECO:0000256" key="11">
    <source>
        <dbReference type="ARBA" id="ARBA00023242"/>
    </source>
</evidence>
<dbReference type="Pfam" id="PF04983">
    <property type="entry name" value="RNA_pol_Rpb1_3"/>
    <property type="match status" value="1"/>
</dbReference>
<keyword evidence="7" id="KW-0479">Metal-binding</keyword>
<evidence type="ECO:0000256" key="4">
    <source>
        <dbReference type="ARBA" id="ARBA00022478"/>
    </source>
</evidence>
<evidence type="ECO:0000256" key="7">
    <source>
        <dbReference type="ARBA" id="ARBA00022723"/>
    </source>
</evidence>
<dbReference type="InterPro" id="IPR000722">
    <property type="entry name" value="RNA_pol_asu"/>
</dbReference>
<keyword evidence="9" id="KW-0460">Magnesium</keyword>
<keyword evidence="11" id="KW-0539">Nucleus</keyword>
<sequence length="1132" mass="126620">MPVDHLLSSPIITCFAGLSDAQTRANVIRGSKLERPLSRVAEEKSSSEVENVNDMFPWGDGVDTDETHSSIAPTDGIQDTVTKRLERKGAQAPIEFIKQKSFFSGPLLPSEVRDIMERLWENEAELCSFISDILQERLGASGNKAGYSMFFLETILVPPIKFRPPSKGQISVMEHPQTVLLGKVLQANIALGNAHANNSERSKIISRWMDLQQSINVLFDGKTAAGQGQRDTGSGICQLLEKKEGVFRQKMMGKRVNFACRSVISPDPYLAVNEIGIPPYFALRLTYPEKVTPWNVVKLRDAIINGPEIHPGATHYVDKLSTVKLAVNKKMRISISRKLPSSRGVVAQPGRSSDNEFEGKIVYRHLQDGDIVLVNRQGFWSPREVIIEAFYLYAVGQLSMNLIKIFVEKVDAKRDTIFFPLNPRMYIPVDVILEAQLKWQGLRWGCRVESEHISMLDLDDCSDSSTYNADFDGDEMNVHFPQDEISRAEAYNIVNANNQYIVPSRGDPIRGLIQDHIVSAVLLTKKDTFLTREQYNQLLYSSGLSSGSGSFIGKPGKKVSVLDSEDEMQPLLPAIWKPEPLWSGKQVITAVLNHITRGRKPFTTEKDGKIPREYFGSEIDEKKSGKGKDPGSDRRKEKRIEKKHGEYKLLIHKNELVRGVIDKAQFDKYGLVHMVQELYGSNTAGILLSVLSRLFTVFLQMHGFTCGVDDLLISPNYDIARKIELDKSENIGELVHCKFIGSNHGKIVLLDQVGQLVERREEEGIGCGPSQSEAATNGFGSPWRLRHGSSSKIWDPVKLQVEVEKIILSNGEAAITRLDRMMKNELNELTSKVNKDLLLKGLVKPFPKNCLSLMTTTGAKGSTVNFSQISSFLGQQDLEGKRVPRMVSGKTLPCFPPWDCAARAGGFISDRFLTGLHPQEYYFHCMAGREGLVDTAVKTSRSGYLQRCLIKNLECLKVCYDYTVRDSDGSIVQFNYGDDGVDVHQTSFITEFEALAVNQEVVCEKFGQDGKFNGYIQKLPKELRKKTKKFIEGFMEERQDFDNMKKQKDFVNLVKQKYISSLAQPGEPVGVLAAQSVGEPSTQMTLNTFHLAGRGEVNVTLGIPRLQEILMTAANDIKTPIMTCPLQMGRSK</sequence>
<dbReference type="Gene3D" id="6.10.250.2940">
    <property type="match status" value="1"/>
</dbReference>
<dbReference type="InterPro" id="IPR038120">
    <property type="entry name" value="Rpb1_funnel_sf"/>
</dbReference>
<dbReference type="InterPro" id="IPR045867">
    <property type="entry name" value="DNA-dir_RpoC_beta_prime"/>
</dbReference>
<dbReference type="AlphaFoldDB" id="A0A438JL45"/>
<dbReference type="GO" id="GO:0005736">
    <property type="term" value="C:RNA polymerase I complex"/>
    <property type="evidence" value="ECO:0007669"/>
    <property type="project" value="UniProtKB-ARBA"/>
</dbReference>
<dbReference type="Gene3D" id="1.10.274.100">
    <property type="entry name" value="RNA polymerase Rpb1, domain 3"/>
    <property type="match status" value="1"/>
</dbReference>
<dbReference type="Gene3D" id="6.20.50.80">
    <property type="match status" value="1"/>
</dbReference>
<dbReference type="InterPro" id="IPR007066">
    <property type="entry name" value="RNA_pol_Rpb1_3"/>
</dbReference>
<dbReference type="InterPro" id="IPR007081">
    <property type="entry name" value="RNA_pol_Rpb1_5"/>
</dbReference>
<dbReference type="SMART" id="SM00663">
    <property type="entry name" value="RPOLA_N"/>
    <property type="match status" value="1"/>
</dbReference>
<dbReference type="EMBL" id="QGNW01000037">
    <property type="protein sequence ID" value="RVX09683.1"/>
    <property type="molecule type" value="Genomic_DNA"/>
</dbReference>
<dbReference type="EC" id="2.7.7.6" evidence="3"/>
<dbReference type="InterPro" id="IPR042102">
    <property type="entry name" value="RNA_pol_Rpb1_3_sf"/>
</dbReference>
<dbReference type="GO" id="GO:0006351">
    <property type="term" value="P:DNA-templated transcription"/>
    <property type="evidence" value="ECO:0007669"/>
    <property type="project" value="InterPro"/>
</dbReference>
<dbReference type="FunFam" id="1.10.274.100:FF:000015">
    <property type="entry name" value="DNA-directed RNA polymerase subunit"/>
    <property type="match status" value="1"/>
</dbReference>
<evidence type="ECO:0000256" key="9">
    <source>
        <dbReference type="ARBA" id="ARBA00022842"/>
    </source>
</evidence>
<dbReference type="GO" id="GO:0003899">
    <property type="term" value="F:DNA-directed RNA polymerase activity"/>
    <property type="evidence" value="ECO:0007669"/>
    <property type="project" value="UniProtKB-EC"/>
</dbReference>
<dbReference type="Proteomes" id="UP000288805">
    <property type="component" value="Unassembled WGS sequence"/>
</dbReference>
<feature type="domain" description="RNA polymerase N-terminal" evidence="14">
    <location>
        <begin position="148"/>
        <end position="524"/>
    </location>
</feature>
<evidence type="ECO:0000259" key="14">
    <source>
        <dbReference type="SMART" id="SM00663"/>
    </source>
</evidence>
<evidence type="ECO:0000313" key="15">
    <source>
        <dbReference type="EMBL" id="RVX09683.1"/>
    </source>
</evidence>
<dbReference type="FunFam" id="3.30.1490.180:FF:000007">
    <property type="entry name" value="DNA-directed RNA polymerase subunit"/>
    <property type="match status" value="1"/>
</dbReference>
<dbReference type="FunFam" id="1.10.132.30:FF:000006">
    <property type="entry name" value="DNA-directed RNA polymerase subunit"/>
    <property type="match status" value="1"/>
</dbReference>
<gene>
    <name evidence="15" type="primary">NRPA1_0</name>
    <name evidence="15" type="ORF">CK203_012308</name>
</gene>
<dbReference type="Gene3D" id="1.10.132.30">
    <property type="match status" value="1"/>
</dbReference>
<keyword evidence="6" id="KW-0548">Nucleotidyltransferase</keyword>
<evidence type="ECO:0000256" key="5">
    <source>
        <dbReference type="ARBA" id="ARBA00022679"/>
    </source>
</evidence>
<reference evidence="15 16" key="1">
    <citation type="journal article" date="2018" name="PLoS Genet.">
        <title>Population sequencing reveals clonal diversity and ancestral inbreeding in the grapevine cultivar Chardonnay.</title>
        <authorList>
            <person name="Roach M.J."/>
            <person name="Johnson D.L."/>
            <person name="Bohlmann J."/>
            <person name="van Vuuren H.J."/>
            <person name="Jones S.J."/>
            <person name="Pretorius I.S."/>
            <person name="Schmidt S.A."/>
            <person name="Borneman A.R."/>
        </authorList>
    </citation>
    <scope>NUCLEOTIDE SEQUENCE [LARGE SCALE GENOMIC DNA]</scope>
    <source>
        <strain evidence="16">cv. Chardonnay</strain>
        <tissue evidence="15">Leaf</tissue>
    </source>
</reference>
<dbReference type="GO" id="GO:0003677">
    <property type="term" value="F:DNA binding"/>
    <property type="evidence" value="ECO:0007669"/>
    <property type="project" value="InterPro"/>
</dbReference>
<keyword evidence="4 15" id="KW-0240">DNA-directed RNA polymerase</keyword>
<evidence type="ECO:0000256" key="12">
    <source>
        <dbReference type="ARBA" id="ARBA00048552"/>
    </source>
</evidence>
<evidence type="ECO:0000256" key="8">
    <source>
        <dbReference type="ARBA" id="ARBA00022833"/>
    </source>
</evidence>
<proteinExistence type="inferred from homology"/>
<name>A0A438JL45_VITVI</name>
<evidence type="ECO:0000256" key="2">
    <source>
        <dbReference type="ARBA" id="ARBA00006460"/>
    </source>
</evidence>
<comment type="similarity">
    <text evidence="2">Belongs to the RNA polymerase beta' chain family.</text>
</comment>
<comment type="subcellular location">
    <subcellularLocation>
        <location evidence="1">Nucleus</location>
    </subcellularLocation>
</comment>
<protein>
    <recommendedName>
        <fullName evidence="3">DNA-directed RNA polymerase</fullName>
        <ecNumber evidence="3">2.7.7.6</ecNumber>
    </recommendedName>
</protein>
<evidence type="ECO:0000313" key="16">
    <source>
        <dbReference type="Proteomes" id="UP000288805"/>
    </source>
</evidence>
<evidence type="ECO:0000256" key="6">
    <source>
        <dbReference type="ARBA" id="ARBA00022695"/>
    </source>
</evidence>
<evidence type="ECO:0000256" key="10">
    <source>
        <dbReference type="ARBA" id="ARBA00023163"/>
    </source>
</evidence>
<keyword evidence="10" id="KW-0804">Transcription</keyword>
<dbReference type="InterPro" id="IPR006592">
    <property type="entry name" value="RNA_pol_N"/>
</dbReference>
<feature type="region of interest" description="Disordered" evidence="13">
    <location>
        <begin position="619"/>
        <end position="639"/>
    </location>
</feature>
<evidence type="ECO:0000256" key="13">
    <source>
        <dbReference type="SAM" id="MobiDB-lite"/>
    </source>
</evidence>
<comment type="caution">
    <text evidence="15">The sequence shown here is derived from an EMBL/GenBank/DDBJ whole genome shotgun (WGS) entry which is preliminary data.</text>
</comment>
<dbReference type="SUPFAM" id="SSF64484">
    <property type="entry name" value="beta and beta-prime subunits of DNA dependent RNA-polymerase"/>
    <property type="match status" value="2"/>
</dbReference>
<dbReference type="Pfam" id="PF04998">
    <property type="entry name" value="RNA_pol_Rpb1_5"/>
    <property type="match status" value="1"/>
</dbReference>
<dbReference type="InterPro" id="IPR007083">
    <property type="entry name" value="RNA_pol_Rpb1_4"/>
</dbReference>
<keyword evidence="8" id="KW-0862">Zinc</keyword>
<dbReference type="CDD" id="cd01435">
    <property type="entry name" value="RNAP_I_RPA1_N"/>
    <property type="match status" value="1"/>
</dbReference>
<dbReference type="InterPro" id="IPR015699">
    <property type="entry name" value="DNA-dir_RNA_pol1_lsu_N"/>
</dbReference>
<dbReference type="Gene3D" id="3.30.1490.180">
    <property type="entry name" value="RNA polymerase ii"/>
    <property type="match status" value="1"/>
</dbReference>
<comment type="catalytic activity">
    <reaction evidence="12">
        <text>RNA(n) + a ribonucleoside 5'-triphosphate = RNA(n+1) + diphosphate</text>
        <dbReference type="Rhea" id="RHEA:21248"/>
        <dbReference type="Rhea" id="RHEA-COMP:14527"/>
        <dbReference type="Rhea" id="RHEA-COMP:17342"/>
        <dbReference type="ChEBI" id="CHEBI:33019"/>
        <dbReference type="ChEBI" id="CHEBI:61557"/>
        <dbReference type="ChEBI" id="CHEBI:140395"/>
        <dbReference type="EC" id="2.7.7.6"/>
    </reaction>
</comment>
<dbReference type="GO" id="GO:0046872">
    <property type="term" value="F:metal ion binding"/>
    <property type="evidence" value="ECO:0007669"/>
    <property type="project" value="UniProtKB-KW"/>
</dbReference>
<evidence type="ECO:0000256" key="3">
    <source>
        <dbReference type="ARBA" id="ARBA00012418"/>
    </source>
</evidence>
<dbReference type="Pfam" id="PF00623">
    <property type="entry name" value="RNA_pol_Rpb1_2"/>
    <property type="match status" value="2"/>
</dbReference>
<dbReference type="PANTHER" id="PTHR19376:SF11">
    <property type="entry name" value="DNA-DIRECTED RNA POLYMERASE I SUBUNIT RPA1"/>
    <property type="match status" value="1"/>
</dbReference>
<keyword evidence="5" id="KW-0808">Transferase</keyword>
<dbReference type="Pfam" id="PF05000">
    <property type="entry name" value="RNA_pol_Rpb1_4"/>
    <property type="match status" value="1"/>
</dbReference>
<dbReference type="Gene3D" id="2.40.40.20">
    <property type="match status" value="2"/>
</dbReference>
<dbReference type="PANTHER" id="PTHR19376">
    <property type="entry name" value="DNA-DIRECTED RNA POLYMERASE"/>
    <property type="match status" value="1"/>
</dbReference>